<comment type="caution">
    <text evidence="2">The sequence shown here is derived from an EMBL/GenBank/DDBJ whole genome shotgun (WGS) entry which is preliminary data.</text>
</comment>
<gene>
    <name evidence="2" type="ORF">M231_04291</name>
</gene>
<feature type="compositionally biased region" description="Basic and acidic residues" evidence="1">
    <location>
        <begin position="208"/>
        <end position="219"/>
    </location>
</feature>
<dbReference type="InParanoid" id="A0A4Q1BL75"/>
<organism evidence="2 3">
    <name type="scientific">Tremella mesenterica</name>
    <name type="common">Jelly fungus</name>
    <dbReference type="NCBI Taxonomy" id="5217"/>
    <lineage>
        <taxon>Eukaryota</taxon>
        <taxon>Fungi</taxon>
        <taxon>Dikarya</taxon>
        <taxon>Basidiomycota</taxon>
        <taxon>Agaricomycotina</taxon>
        <taxon>Tremellomycetes</taxon>
        <taxon>Tremellales</taxon>
        <taxon>Tremellaceae</taxon>
        <taxon>Tremella</taxon>
    </lineage>
</organism>
<dbReference type="Proteomes" id="UP000289152">
    <property type="component" value="Unassembled WGS sequence"/>
</dbReference>
<feature type="compositionally biased region" description="Acidic residues" evidence="1">
    <location>
        <begin position="225"/>
        <end position="237"/>
    </location>
</feature>
<evidence type="ECO:0000256" key="1">
    <source>
        <dbReference type="SAM" id="MobiDB-lite"/>
    </source>
</evidence>
<dbReference type="AlphaFoldDB" id="A0A4Q1BL75"/>
<reference evidence="2 3" key="1">
    <citation type="submission" date="2016-06" db="EMBL/GenBank/DDBJ databases">
        <title>Evolution of pathogenesis and genome organization in the Tremellales.</title>
        <authorList>
            <person name="Cuomo C."/>
            <person name="Litvintseva A."/>
            <person name="Heitman J."/>
            <person name="Chen Y."/>
            <person name="Sun S."/>
            <person name="Springer D."/>
            <person name="Dromer F."/>
            <person name="Young S."/>
            <person name="Zeng Q."/>
            <person name="Chapman S."/>
            <person name="Gujja S."/>
            <person name="Saif S."/>
            <person name="Birren B."/>
        </authorList>
    </citation>
    <scope>NUCLEOTIDE SEQUENCE [LARGE SCALE GENOMIC DNA]</scope>
    <source>
        <strain evidence="2 3">ATCC 28783</strain>
    </source>
</reference>
<name>A0A4Q1BL75_TREME</name>
<proteinExistence type="predicted"/>
<dbReference type="EMBL" id="SDIL01000048">
    <property type="protein sequence ID" value="RXK38382.1"/>
    <property type="molecule type" value="Genomic_DNA"/>
</dbReference>
<feature type="compositionally biased region" description="Basic and acidic residues" evidence="1">
    <location>
        <begin position="274"/>
        <end position="284"/>
    </location>
</feature>
<evidence type="ECO:0000313" key="3">
    <source>
        <dbReference type="Proteomes" id="UP000289152"/>
    </source>
</evidence>
<feature type="compositionally biased region" description="Acidic residues" evidence="1">
    <location>
        <begin position="53"/>
        <end position="66"/>
    </location>
</feature>
<keyword evidence="3" id="KW-1185">Reference proteome</keyword>
<sequence length="395" mass="44126">MSTSDIHAQPIYTGLITNFSNDSSEGETEDNLQYVKALGQDLGSSDSPTEIESSLDSEDQDADEEGATLAKRGSPNSKDAVADDKGATLARRQIEEWIAKIDRNDSSIDMEVPIQGSPDLSDNDEYPSPTLGGYEESEDDTSKVSSDEIQGRTQEIMEEYDDSTSEEDGDDQNNLAHLPGFTDSEEEDFHARPYIPSLQHGQGDVIGDVDKEDNADHPHSPVFSEENESDRDEEDLDQQVHNPVPPGDIDYPARHLDDENDKDQPFGLLSRKAMKNEFDDRFQPDTDTDTESETDTFSSNSFDRDDDEIQDSPSNSINFKDLKLETQQKIREDPHFRILYQAVCTEVHNTLTRTLENVKADPTFSTDGDDILSRFVVAFKEAAEDDSSLMMDALE</sequence>
<protein>
    <submittedName>
        <fullName evidence="2">Uncharacterized protein</fullName>
    </submittedName>
</protein>
<accession>A0A4Q1BL75</accession>
<evidence type="ECO:0000313" key="2">
    <source>
        <dbReference type="EMBL" id="RXK38382.1"/>
    </source>
</evidence>
<feature type="compositionally biased region" description="Acidic residues" evidence="1">
    <location>
        <begin position="156"/>
        <end position="171"/>
    </location>
</feature>
<dbReference type="VEuPathDB" id="FungiDB:TREMEDRAFT_59224"/>
<feature type="compositionally biased region" description="Polar residues" evidence="1">
    <location>
        <begin position="42"/>
        <end position="52"/>
    </location>
</feature>
<feature type="compositionally biased region" description="Basic and acidic residues" evidence="1">
    <location>
        <begin position="80"/>
        <end position="106"/>
    </location>
</feature>
<feature type="region of interest" description="Disordered" evidence="1">
    <location>
        <begin position="39"/>
        <end position="317"/>
    </location>
</feature>
<feature type="compositionally biased region" description="Basic and acidic residues" evidence="1">
    <location>
        <begin position="140"/>
        <end position="150"/>
    </location>
</feature>